<evidence type="ECO:0000256" key="1">
    <source>
        <dbReference type="SAM" id="SignalP"/>
    </source>
</evidence>
<gene>
    <name evidence="3" type="ORF">FYJ65_07895</name>
</gene>
<name>A0A6N7XJT6_9FIRM</name>
<dbReference type="Gene3D" id="2.60.40.10">
    <property type="entry name" value="Immunoglobulins"/>
    <property type="match status" value="1"/>
</dbReference>
<sequence>MKRILTVLITLVFAILSWSTFAFAGSNDIYGRNAGTCGDSVKWKMDDDGNMTIHGTGPMKDYCSGDCPSYCGFANDFYIGPHVKTVTFEDGVTSVGTYALTTNGLGGKTTSNIESVTICSSITSIGESAFNRNSVKNIYIYSENVTFGNNAIYSGTTIFGYSGSTAETYAKKNGNTFVAMCQTHTENIKNAKDATCTENGYTGEKVCSVCGAVTEYGHTTAALHHDYQLMNQKAATCTESGYSGDSICSRCNDVESEGTVIDKLDHEWETEYRIDKEPTCMEKGSKSIHCANCSATKDRVEIDATGHKYTHVIQKAQIGKAGREYDKCTTCGSQKNEKTIKALTPQKTTLKKLKAGKKTFTVSWTKKAYSGYQIRYSLKSSMKSATYKNVSASKTSLKVKKLKTRKKYYVQIRTYKTVNGKKCYSTWSSAKKVKIK</sequence>
<dbReference type="PROSITE" id="PS50853">
    <property type="entry name" value="FN3"/>
    <property type="match status" value="1"/>
</dbReference>
<feature type="domain" description="Fibronectin type-III" evidence="2">
    <location>
        <begin position="344"/>
        <end position="436"/>
    </location>
</feature>
<accession>A0A6N7XJT6</accession>
<feature type="chain" id="PRO_5026882700" evidence="1">
    <location>
        <begin position="25"/>
        <end position="436"/>
    </location>
</feature>
<dbReference type="EMBL" id="VUNA01000016">
    <property type="protein sequence ID" value="MST71224.1"/>
    <property type="molecule type" value="Genomic_DNA"/>
</dbReference>
<dbReference type="SUPFAM" id="SSF49265">
    <property type="entry name" value="Fibronectin type III"/>
    <property type="match status" value="1"/>
</dbReference>
<evidence type="ECO:0000313" key="3">
    <source>
        <dbReference type="EMBL" id="MST71224.1"/>
    </source>
</evidence>
<organism evidence="3 4">
    <name type="scientific">Mogibacterium kristiansenii</name>
    <dbReference type="NCBI Taxonomy" id="2606708"/>
    <lineage>
        <taxon>Bacteria</taxon>
        <taxon>Bacillati</taxon>
        <taxon>Bacillota</taxon>
        <taxon>Clostridia</taxon>
        <taxon>Peptostreptococcales</taxon>
        <taxon>Anaerovoracaceae</taxon>
        <taxon>Mogibacterium</taxon>
    </lineage>
</organism>
<dbReference type="RefSeq" id="WP_154554783.1">
    <property type="nucleotide sequence ID" value="NZ_VUNA01000016.1"/>
</dbReference>
<protein>
    <submittedName>
        <fullName evidence="3">Leucine-rich repeat protein</fullName>
    </submittedName>
</protein>
<reference evidence="3 4" key="1">
    <citation type="submission" date="2019-08" db="EMBL/GenBank/DDBJ databases">
        <title>In-depth cultivation of the pig gut microbiome towards novel bacterial diversity and tailored functional studies.</title>
        <authorList>
            <person name="Wylensek D."/>
            <person name="Hitch T.C.A."/>
            <person name="Clavel T."/>
        </authorList>
    </citation>
    <scope>NUCLEOTIDE SEQUENCE [LARGE SCALE GENOMIC DNA]</scope>
    <source>
        <strain evidence="3 4">WCA-MUC-591-APC-4B</strain>
    </source>
</reference>
<dbReference type="Gene3D" id="3.80.10.10">
    <property type="entry name" value="Ribonuclease Inhibitor"/>
    <property type="match status" value="1"/>
</dbReference>
<feature type="signal peptide" evidence="1">
    <location>
        <begin position="1"/>
        <end position="24"/>
    </location>
</feature>
<proteinExistence type="predicted"/>
<keyword evidence="1" id="KW-0732">Signal</keyword>
<dbReference type="InterPro" id="IPR003961">
    <property type="entry name" value="FN3_dom"/>
</dbReference>
<dbReference type="AlphaFoldDB" id="A0A6N7XJT6"/>
<dbReference type="Pfam" id="PF00041">
    <property type="entry name" value="fn3"/>
    <property type="match status" value="1"/>
</dbReference>
<evidence type="ECO:0000313" key="4">
    <source>
        <dbReference type="Proteomes" id="UP000469424"/>
    </source>
</evidence>
<keyword evidence="4" id="KW-1185">Reference proteome</keyword>
<dbReference type="Pfam" id="PF13306">
    <property type="entry name" value="LRR_5"/>
    <property type="match status" value="1"/>
</dbReference>
<comment type="caution">
    <text evidence="3">The sequence shown here is derived from an EMBL/GenBank/DDBJ whole genome shotgun (WGS) entry which is preliminary data.</text>
</comment>
<dbReference type="Proteomes" id="UP000469424">
    <property type="component" value="Unassembled WGS sequence"/>
</dbReference>
<evidence type="ECO:0000259" key="2">
    <source>
        <dbReference type="PROSITE" id="PS50853"/>
    </source>
</evidence>
<dbReference type="InterPro" id="IPR026906">
    <property type="entry name" value="LRR_5"/>
</dbReference>
<dbReference type="InterPro" id="IPR036116">
    <property type="entry name" value="FN3_sf"/>
</dbReference>
<dbReference type="InterPro" id="IPR013783">
    <property type="entry name" value="Ig-like_fold"/>
</dbReference>
<dbReference type="InterPro" id="IPR032675">
    <property type="entry name" value="LRR_dom_sf"/>
</dbReference>